<accession>A0A2S6H9M0</accession>
<keyword evidence="3" id="KW-0677">Repeat</keyword>
<keyword evidence="4" id="KW-0012">Acyltransferase</keyword>
<evidence type="ECO:0000256" key="3">
    <source>
        <dbReference type="ARBA" id="ARBA00022737"/>
    </source>
</evidence>
<keyword evidence="2 5" id="KW-0808">Transferase</keyword>
<gene>
    <name evidence="5" type="ORF">B0F87_11151</name>
</gene>
<dbReference type="AlphaFoldDB" id="A0A2S6H9M0"/>
<dbReference type="PANTHER" id="PTHR43300:SF11">
    <property type="entry name" value="ACETYLTRANSFERASE RV3034C-RELATED"/>
    <property type="match status" value="1"/>
</dbReference>
<dbReference type="GO" id="GO:0016746">
    <property type="term" value="F:acyltransferase activity"/>
    <property type="evidence" value="ECO:0007669"/>
    <property type="project" value="UniProtKB-KW"/>
</dbReference>
<reference evidence="5 6" key="1">
    <citation type="submission" date="2018-02" db="EMBL/GenBank/DDBJ databases">
        <title>Subsurface microbial communities from deep shales in Ohio and West Virginia, USA.</title>
        <authorList>
            <person name="Wrighton K."/>
        </authorList>
    </citation>
    <scope>NUCLEOTIDE SEQUENCE [LARGE SCALE GENOMIC DNA]</scope>
    <source>
        <strain evidence="5 6">OWC-DMM</strain>
    </source>
</reference>
<comment type="caution">
    <text evidence="5">The sequence shown here is derived from an EMBL/GenBank/DDBJ whole genome shotgun (WGS) entry which is preliminary data.</text>
</comment>
<evidence type="ECO:0000256" key="1">
    <source>
        <dbReference type="ARBA" id="ARBA00007274"/>
    </source>
</evidence>
<evidence type="ECO:0000256" key="4">
    <source>
        <dbReference type="ARBA" id="ARBA00023315"/>
    </source>
</evidence>
<organism evidence="5 6">
    <name type="scientific">Methylobacter tundripaludum</name>
    <dbReference type="NCBI Taxonomy" id="173365"/>
    <lineage>
        <taxon>Bacteria</taxon>
        <taxon>Pseudomonadati</taxon>
        <taxon>Pseudomonadota</taxon>
        <taxon>Gammaproteobacteria</taxon>
        <taxon>Methylococcales</taxon>
        <taxon>Methylococcaceae</taxon>
        <taxon>Methylobacter</taxon>
    </lineage>
</organism>
<dbReference type="InterPro" id="IPR011004">
    <property type="entry name" value="Trimer_LpxA-like_sf"/>
</dbReference>
<dbReference type="PROSITE" id="PS00101">
    <property type="entry name" value="HEXAPEP_TRANSFERASES"/>
    <property type="match status" value="1"/>
</dbReference>
<dbReference type="SUPFAM" id="SSF51161">
    <property type="entry name" value="Trimeric LpxA-like enzymes"/>
    <property type="match status" value="1"/>
</dbReference>
<proteinExistence type="inferred from homology"/>
<evidence type="ECO:0000313" key="5">
    <source>
        <dbReference type="EMBL" id="PPK74120.1"/>
    </source>
</evidence>
<comment type="similarity">
    <text evidence="1">Belongs to the transferase hexapeptide repeat family.</text>
</comment>
<evidence type="ECO:0000256" key="2">
    <source>
        <dbReference type="ARBA" id="ARBA00022679"/>
    </source>
</evidence>
<dbReference type="Proteomes" id="UP000240010">
    <property type="component" value="Unassembled WGS sequence"/>
</dbReference>
<dbReference type="Gene3D" id="2.160.10.10">
    <property type="entry name" value="Hexapeptide repeat proteins"/>
    <property type="match status" value="1"/>
</dbReference>
<sequence length="201" mass="22178">MMPLGRLRNFLGLLTANLMRGCRIRSLGVSPRAVIGEREIEALHRASIDSTSKIGSYTYIGCYTHITKSSVGRYCSVANNVSIGQGEHRLEHVTTSAKFYDAPWETLTEGECVIESDVWIGVDAVVLRGVKIGVGAVVAANAVVTKDVPEFAVVGGVPARLIRYRFSEEKRKAILASRWWEKECEEAAAVIRQLEQELELL</sequence>
<dbReference type="PANTHER" id="PTHR43300">
    <property type="entry name" value="ACETYLTRANSFERASE"/>
    <property type="match status" value="1"/>
</dbReference>
<name>A0A2S6H9M0_9GAMM</name>
<evidence type="ECO:0000313" key="6">
    <source>
        <dbReference type="Proteomes" id="UP000240010"/>
    </source>
</evidence>
<dbReference type="RefSeq" id="WP_104430004.1">
    <property type="nucleotide sequence ID" value="NZ_PTIZ01000011.1"/>
</dbReference>
<dbReference type="InterPro" id="IPR050179">
    <property type="entry name" value="Trans_hexapeptide_repeat"/>
</dbReference>
<protein>
    <submittedName>
        <fullName evidence="5">Transferase family hexapeptide repeat protein</fullName>
    </submittedName>
</protein>
<dbReference type="EMBL" id="PTIZ01000011">
    <property type="protein sequence ID" value="PPK74120.1"/>
    <property type="molecule type" value="Genomic_DNA"/>
</dbReference>
<dbReference type="InterPro" id="IPR018357">
    <property type="entry name" value="Hexapep_transf_CS"/>
</dbReference>
<dbReference type="InterPro" id="IPR001451">
    <property type="entry name" value="Hexapep"/>
</dbReference>
<dbReference type="Pfam" id="PF00132">
    <property type="entry name" value="Hexapep"/>
    <property type="match status" value="1"/>
</dbReference>